<sequence length="430" mass="49309">MSYGGETLDFRNLKVISAVGRGAKGVVFLGRIYGSSKDEWLALKVISKELLQKKNSNRIDKCKRVTFEQQILRRFDHPLLPRLKGVFETEKLIGSAMDYCHGGNMHYLKKKQPEKKFSEETIRFYAVELVLALEYLHNLGVVYRDLKLENIMIQQSGHIMLVDFDLSKKLNPKSPNSLSCNSSPGSTSPDVKNRKIKWLSRFYCHRPSGGEPKFDSVSQIDPNSTCKRSESDSVEKSNSFVGTEDYVAPEVIKGKGHNFAVDWWSFGVVLYEMLYGTTPFSSPNRKETFQKILTMEPELEGETTPLKDLIVKLLEKDPDLRIQIDEIKGHDFFKSVKWNNVLGIARPPYIPPNEIVDKAGFSRKEVESFVHGIFFPKIKNDNNGEKEKIKEEIKKDGKEKGEKEDDNGNKIVWVEKLSQNHTRDDNFLFF</sequence>
<dbReference type="InterPro" id="IPR011009">
    <property type="entry name" value="Kinase-like_dom_sf"/>
</dbReference>
<dbReference type="Pfam" id="PF00069">
    <property type="entry name" value="Pkinase"/>
    <property type="match status" value="2"/>
</dbReference>
<keyword evidence="13" id="KW-1185">Reference proteome</keyword>
<keyword evidence="3" id="KW-0723">Serine/threonine-protein kinase</keyword>
<evidence type="ECO:0000256" key="10">
    <source>
        <dbReference type="SAM" id="MobiDB-lite"/>
    </source>
</evidence>
<comment type="caution">
    <text evidence="12">The sequence shown here is derived from an EMBL/GenBank/DDBJ whole genome shotgun (WGS) entry which is preliminary data.</text>
</comment>
<dbReference type="Gene3D" id="3.30.200.20">
    <property type="entry name" value="Phosphorylase Kinase, domain 1"/>
    <property type="match status" value="1"/>
</dbReference>
<dbReference type="EC" id="2.7.11.1" evidence="2"/>
<organism evidence="12 13">
    <name type="scientific">Vicia faba</name>
    <name type="common">Broad bean</name>
    <name type="synonym">Faba vulgaris</name>
    <dbReference type="NCBI Taxonomy" id="3906"/>
    <lineage>
        <taxon>Eukaryota</taxon>
        <taxon>Viridiplantae</taxon>
        <taxon>Streptophyta</taxon>
        <taxon>Embryophyta</taxon>
        <taxon>Tracheophyta</taxon>
        <taxon>Spermatophyta</taxon>
        <taxon>Magnoliopsida</taxon>
        <taxon>eudicotyledons</taxon>
        <taxon>Gunneridae</taxon>
        <taxon>Pentapetalae</taxon>
        <taxon>rosids</taxon>
        <taxon>fabids</taxon>
        <taxon>Fabales</taxon>
        <taxon>Fabaceae</taxon>
        <taxon>Papilionoideae</taxon>
        <taxon>50 kb inversion clade</taxon>
        <taxon>NPAAA clade</taxon>
        <taxon>Hologalegina</taxon>
        <taxon>IRL clade</taxon>
        <taxon>Fabeae</taxon>
        <taxon>Vicia</taxon>
    </lineage>
</organism>
<feature type="compositionally biased region" description="Polar residues" evidence="10">
    <location>
        <begin position="216"/>
        <end position="226"/>
    </location>
</feature>
<proteinExistence type="inferred from homology"/>
<dbReference type="GO" id="GO:0004674">
    <property type="term" value="F:protein serine/threonine kinase activity"/>
    <property type="evidence" value="ECO:0007669"/>
    <property type="project" value="UniProtKB-KW"/>
</dbReference>
<dbReference type="PANTHER" id="PTHR45637">
    <property type="entry name" value="FLIPPASE KINASE 1-RELATED"/>
    <property type="match status" value="1"/>
</dbReference>
<evidence type="ECO:0000256" key="6">
    <source>
        <dbReference type="ARBA" id="ARBA00022777"/>
    </source>
</evidence>
<evidence type="ECO:0000256" key="7">
    <source>
        <dbReference type="ARBA" id="ARBA00022840"/>
    </source>
</evidence>
<dbReference type="InterPro" id="IPR008271">
    <property type="entry name" value="Ser/Thr_kinase_AS"/>
</dbReference>
<keyword evidence="6" id="KW-0418">Kinase</keyword>
<dbReference type="SUPFAM" id="SSF56112">
    <property type="entry name" value="Protein kinase-like (PK-like)"/>
    <property type="match status" value="1"/>
</dbReference>
<evidence type="ECO:0000256" key="4">
    <source>
        <dbReference type="ARBA" id="ARBA00022679"/>
    </source>
</evidence>
<keyword evidence="4" id="KW-0808">Transferase</keyword>
<dbReference type="EMBL" id="CATIWC010000815">
    <property type="protein sequence ID" value="CAI8583573.1"/>
    <property type="molecule type" value="Genomic_DNA"/>
</dbReference>
<dbReference type="PROSITE" id="PS00108">
    <property type="entry name" value="PROTEIN_KINASE_ST"/>
    <property type="match status" value="1"/>
</dbReference>
<comment type="catalytic activity">
    <reaction evidence="9">
        <text>L-seryl-[protein] + ATP = O-phospho-L-seryl-[protein] + ADP + H(+)</text>
        <dbReference type="Rhea" id="RHEA:17989"/>
        <dbReference type="Rhea" id="RHEA-COMP:9863"/>
        <dbReference type="Rhea" id="RHEA-COMP:11604"/>
        <dbReference type="ChEBI" id="CHEBI:15378"/>
        <dbReference type="ChEBI" id="CHEBI:29999"/>
        <dbReference type="ChEBI" id="CHEBI:30616"/>
        <dbReference type="ChEBI" id="CHEBI:83421"/>
        <dbReference type="ChEBI" id="CHEBI:456216"/>
        <dbReference type="EC" id="2.7.11.1"/>
    </reaction>
</comment>
<protein>
    <recommendedName>
        <fullName evidence="2">non-specific serine/threonine protein kinase</fullName>
        <ecNumber evidence="2">2.7.11.1</ecNumber>
    </recommendedName>
</protein>
<feature type="domain" description="Protein kinase" evidence="11">
    <location>
        <begin position="13"/>
        <end position="333"/>
    </location>
</feature>
<evidence type="ECO:0000256" key="2">
    <source>
        <dbReference type="ARBA" id="ARBA00012513"/>
    </source>
</evidence>
<evidence type="ECO:0000256" key="1">
    <source>
        <dbReference type="ARBA" id="ARBA00009903"/>
    </source>
</evidence>
<keyword evidence="7" id="KW-0067">ATP-binding</keyword>
<dbReference type="PROSITE" id="PS50011">
    <property type="entry name" value="PROTEIN_KINASE_DOM"/>
    <property type="match status" value="1"/>
</dbReference>
<evidence type="ECO:0000256" key="8">
    <source>
        <dbReference type="ARBA" id="ARBA00047899"/>
    </source>
</evidence>
<evidence type="ECO:0000313" key="12">
    <source>
        <dbReference type="EMBL" id="CAI8583573.1"/>
    </source>
</evidence>
<evidence type="ECO:0000256" key="5">
    <source>
        <dbReference type="ARBA" id="ARBA00022741"/>
    </source>
</evidence>
<feature type="region of interest" description="Disordered" evidence="10">
    <location>
        <begin position="385"/>
        <end position="405"/>
    </location>
</feature>
<reference evidence="12 13" key="1">
    <citation type="submission" date="2023-01" db="EMBL/GenBank/DDBJ databases">
        <authorList>
            <person name="Kreplak J."/>
        </authorList>
    </citation>
    <scope>NUCLEOTIDE SEQUENCE [LARGE SCALE GENOMIC DNA]</scope>
</reference>
<evidence type="ECO:0000256" key="9">
    <source>
        <dbReference type="ARBA" id="ARBA00048679"/>
    </source>
</evidence>
<comment type="similarity">
    <text evidence="1">Belongs to the protein kinase superfamily. AGC Ser/Thr protein kinase family.</text>
</comment>
<dbReference type="SMART" id="SM00220">
    <property type="entry name" value="S_TKc"/>
    <property type="match status" value="1"/>
</dbReference>
<comment type="catalytic activity">
    <reaction evidence="8">
        <text>L-threonyl-[protein] + ATP = O-phospho-L-threonyl-[protein] + ADP + H(+)</text>
        <dbReference type="Rhea" id="RHEA:46608"/>
        <dbReference type="Rhea" id="RHEA-COMP:11060"/>
        <dbReference type="Rhea" id="RHEA-COMP:11605"/>
        <dbReference type="ChEBI" id="CHEBI:15378"/>
        <dbReference type="ChEBI" id="CHEBI:30013"/>
        <dbReference type="ChEBI" id="CHEBI:30616"/>
        <dbReference type="ChEBI" id="CHEBI:61977"/>
        <dbReference type="ChEBI" id="CHEBI:456216"/>
        <dbReference type="EC" id="2.7.11.1"/>
    </reaction>
</comment>
<name>A0AAV0YFC1_VICFA</name>
<evidence type="ECO:0000259" key="11">
    <source>
        <dbReference type="PROSITE" id="PS50011"/>
    </source>
</evidence>
<dbReference type="Proteomes" id="UP001157006">
    <property type="component" value="Unassembled WGS sequence"/>
</dbReference>
<evidence type="ECO:0000313" key="13">
    <source>
        <dbReference type="Proteomes" id="UP001157006"/>
    </source>
</evidence>
<evidence type="ECO:0000256" key="3">
    <source>
        <dbReference type="ARBA" id="ARBA00022527"/>
    </source>
</evidence>
<feature type="region of interest" description="Disordered" evidence="10">
    <location>
        <begin position="214"/>
        <end position="234"/>
    </location>
</feature>
<dbReference type="InterPro" id="IPR000719">
    <property type="entry name" value="Prot_kinase_dom"/>
</dbReference>
<keyword evidence="5" id="KW-0547">Nucleotide-binding</keyword>
<dbReference type="FunFam" id="1.10.510.10:FF:000312">
    <property type="entry name" value="Serine/threonine-protein kinase OXI1"/>
    <property type="match status" value="1"/>
</dbReference>
<dbReference type="GO" id="GO:0005524">
    <property type="term" value="F:ATP binding"/>
    <property type="evidence" value="ECO:0007669"/>
    <property type="project" value="UniProtKB-KW"/>
</dbReference>
<accession>A0AAV0YFC1</accession>
<dbReference type="FunFam" id="1.10.510.10:FF:000294">
    <property type="entry name" value="Serine/threonine-protein kinase OXI1"/>
    <property type="match status" value="1"/>
</dbReference>
<gene>
    <name evidence="12" type="ORF">VFH_U033520</name>
</gene>
<dbReference type="AlphaFoldDB" id="A0AAV0YFC1"/>
<dbReference type="Gene3D" id="1.10.510.10">
    <property type="entry name" value="Transferase(Phosphotransferase) domain 1"/>
    <property type="match status" value="2"/>
</dbReference>